<dbReference type="Gene3D" id="1.20.5.1040">
    <property type="entry name" value="Sensor protein qsec"/>
    <property type="match status" value="2"/>
</dbReference>
<sequence>MKKASLRFRIILTVGIAALVSWSVATGIAWYRIRNEINAILDTQQLIFAQRLADSDIESMLRRGQILFSPEISKKLEYERLIDKEALAFAVFDLSFEPLLNDGLYGLMEFSGDDLLRWASDIPLFNMNIWRIAVIGAGDGRHLIAVAQHLDYRSRIAGELIRVQCIPWLIVYPLLIGMIALMVNREFKPLHTIAAGLKNRSPRDTTLLDSETVPGEVRPFADALNELFLRISDSFSRERRFISDASHELRSPLAGLRVQAEVASLSGNDSEAGKKALDNLITGIDRTSRIVEQLLVLSRIDAMSELEEIGVIDWERLLRSVSQDCAGAAREKNITLSLDITDNPVTDGSEFLLSLMIRNILSNAVSYIPAGRTVTVHLDNRNVIVEDDGPGVGDEFIAYLGERFFRMPGNRQKGSGLGLSIVKRIAALHGMDVVFMNIPSGGLRVTVALA</sequence>
<dbReference type="AlphaFoldDB" id="A0A7T7XR48"/>
<keyword evidence="5" id="KW-0808">Transferase</keyword>
<dbReference type="Pfam" id="PF02518">
    <property type="entry name" value="HATPase_c"/>
    <property type="match status" value="1"/>
</dbReference>
<evidence type="ECO:0000256" key="12">
    <source>
        <dbReference type="ARBA" id="ARBA00023136"/>
    </source>
</evidence>
<dbReference type="GO" id="GO:0005524">
    <property type="term" value="F:ATP binding"/>
    <property type="evidence" value="ECO:0007669"/>
    <property type="project" value="UniProtKB-KW"/>
</dbReference>
<evidence type="ECO:0000256" key="1">
    <source>
        <dbReference type="ARBA" id="ARBA00000085"/>
    </source>
</evidence>
<comment type="subcellular location">
    <subcellularLocation>
        <location evidence="2">Membrane</location>
        <topology evidence="2">Multi-pass membrane protein</topology>
    </subcellularLocation>
</comment>
<dbReference type="PROSITE" id="PS50109">
    <property type="entry name" value="HIS_KIN"/>
    <property type="match status" value="1"/>
</dbReference>
<keyword evidence="16" id="KW-1185">Reference proteome</keyword>
<name>A0A7T7XR48_9SPIR</name>
<gene>
    <name evidence="15" type="ORF">JFL75_08615</name>
</gene>
<organism evidence="15 16">
    <name type="scientific">Breznakiella homolactica</name>
    <dbReference type="NCBI Taxonomy" id="2798577"/>
    <lineage>
        <taxon>Bacteria</taxon>
        <taxon>Pseudomonadati</taxon>
        <taxon>Spirochaetota</taxon>
        <taxon>Spirochaetia</taxon>
        <taxon>Spirochaetales</taxon>
        <taxon>Breznakiellaceae</taxon>
        <taxon>Breznakiella</taxon>
    </lineage>
</organism>
<dbReference type="InterPro" id="IPR050428">
    <property type="entry name" value="TCS_sensor_his_kinase"/>
</dbReference>
<dbReference type="PRINTS" id="PR00344">
    <property type="entry name" value="BCTRLSENSOR"/>
</dbReference>
<dbReference type="SUPFAM" id="SSF47384">
    <property type="entry name" value="Homodimeric domain of signal transducing histidine kinase"/>
    <property type="match status" value="1"/>
</dbReference>
<keyword evidence="10 13" id="KW-1133">Transmembrane helix</keyword>
<evidence type="ECO:0000256" key="11">
    <source>
        <dbReference type="ARBA" id="ARBA00023012"/>
    </source>
</evidence>
<evidence type="ECO:0000256" key="2">
    <source>
        <dbReference type="ARBA" id="ARBA00004141"/>
    </source>
</evidence>
<dbReference type="Proteomes" id="UP000595917">
    <property type="component" value="Chromosome"/>
</dbReference>
<dbReference type="InterPro" id="IPR036097">
    <property type="entry name" value="HisK_dim/P_sf"/>
</dbReference>
<dbReference type="CDD" id="cd00082">
    <property type="entry name" value="HisKA"/>
    <property type="match status" value="1"/>
</dbReference>
<keyword evidence="7" id="KW-0547">Nucleotide-binding</keyword>
<dbReference type="InterPro" id="IPR005467">
    <property type="entry name" value="His_kinase_dom"/>
</dbReference>
<proteinExistence type="predicted"/>
<keyword evidence="6 13" id="KW-0812">Transmembrane</keyword>
<dbReference type="FunFam" id="1.10.287.130:FF:000035">
    <property type="entry name" value="Two-component sensor histidine kinase"/>
    <property type="match status" value="1"/>
</dbReference>
<comment type="catalytic activity">
    <reaction evidence="1">
        <text>ATP + protein L-histidine = ADP + protein N-phospho-L-histidine.</text>
        <dbReference type="EC" id="2.7.13.3"/>
    </reaction>
</comment>
<keyword evidence="9" id="KW-0067">ATP-binding</keyword>
<dbReference type="Pfam" id="PF00512">
    <property type="entry name" value="HisKA"/>
    <property type="match status" value="1"/>
</dbReference>
<dbReference type="Gene3D" id="1.10.287.130">
    <property type="match status" value="1"/>
</dbReference>
<dbReference type="GO" id="GO:0000155">
    <property type="term" value="F:phosphorelay sensor kinase activity"/>
    <property type="evidence" value="ECO:0007669"/>
    <property type="project" value="InterPro"/>
</dbReference>
<dbReference type="InterPro" id="IPR003661">
    <property type="entry name" value="HisK_dim/P_dom"/>
</dbReference>
<evidence type="ECO:0000259" key="14">
    <source>
        <dbReference type="PROSITE" id="PS50109"/>
    </source>
</evidence>
<evidence type="ECO:0000256" key="9">
    <source>
        <dbReference type="ARBA" id="ARBA00022840"/>
    </source>
</evidence>
<dbReference type="Gene3D" id="3.30.565.10">
    <property type="entry name" value="Histidine kinase-like ATPase, C-terminal domain"/>
    <property type="match status" value="1"/>
</dbReference>
<evidence type="ECO:0000256" key="5">
    <source>
        <dbReference type="ARBA" id="ARBA00022679"/>
    </source>
</evidence>
<dbReference type="InterPro" id="IPR036890">
    <property type="entry name" value="HATPase_C_sf"/>
</dbReference>
<keyword evidence="4" id="KW-0597">Phosphoprotein</keyword>
<evidence type="ECO:0000256" key="6">
    <source>
        <dbReference type="ARBA" id="ARBA00022692"/>
    </source>
</evidence>
<evidence type="ECO:0000256" key="7">
    <source>
        <dbReference type="ARBA" id="ARBA00022741"/>
    </source>
</evidence>
<protein>
    <recommendedName>
        <fullName evidence="3">histidine kinase</fullName>
        <ecNumber evidence="3">2.7.13.3</ecNumber>
    </recommendedName>
</protein>
<dbReference type="SMART" id="SM00387">
    <property type="entry name" value="HATPase_c"/>
    <property type="match status" value="1"/>
</dbReference>
<dbReference type="InterPro" id="IPR004358">
    <property type="entry name" value="Sig_transdc_His_kin-like_C"/>
</dbReference>
<dbReference type="InterPro" id="IPR003594">
    <property type="entry name" value="HATPase_dom"/>
</dbReference>
<feature type="transmembrane region" description="Helical" evidence="13">
    <location>
        <begin position="166"/>
        <end position="183"/>
    </location>
</feature>
<dbReference type="SUPFAM" id="SSF55874">
    <property type="entry name" value="ATPase domain of HSP90 chaperone/DNA topoisomerase II/histidine kinase"/>
    <property type="match status" value="1"/>
</dbReference>
<evidence type="ECO:0000256" key="8">
    <source>
        <dbReference type="ARBA" id="ARBA00022777"/>
    </source>
</evidence>
<reference evidence="15" key="1">
    <citation type="submission" date="2021-01" db="EMBL/GenBank/DDBJ databases">
        <title>Description of Breznakiella homolactica.</title>
        <authorList>
            <person name="Song Y."/>
            <person name="Brune A."/>
        </authorList>
    </citation>
    <scope>NUCLEOTIDE SEQUENCE</scope>
    <source>
        <strain evidence="15">RmG30</strain>
    </source>
</reference>
<accession>A0A7T7XR48</accession>
<evidence type="ECO:0000256" key="3">
    <source>
        <dbReference type="ARBA" id="ARBA00012438"/>
    </source>
</evidence>
<evidence type="ECO:0000256" key="10">
    <source>
        <dbReference type="ARBA" id="ARBA00022989"/>
    </source>
</evidence>
<evidence type="ECO:0000313" key="15">
    <source>
        <dbReference type="EMBL" id="QQO10964.1"/>
    </source>
</evidence>
<evidence type="ECO:0000256" key="13">
    <source>
        <dbReference type="SAM" id="Phobius"/>
    </source>
</evidence>
<evidence type="ECO:0000256" key="4">
    <source>
        <dbReference type="ARBA" id="ARBA00022553"/>
    </source>
</evidence>
<dbReference type="EC" id="2.7.13.3" evidence="3"/>
<feature type="domain" description="Histidine kinase" evidence="14">
    <location>
        <begin position="244"/>
        <end position="450"/>
    </location>
</feature>
<dbReference type="EMBL" id="CP067089">
    <property type="protein sequence ID" value="QQO10964.1"/>
    <property type="molecule type" value="Genomic_DNA"/>
</dbReference>
<dbReference type="PANTHER" id="PTHR45436:SF14">
    <property type="entry name" value="SENSOR PROTEIN QSEC"/>
    <property type="match status" value="1"/>
</dbReference>
<dbReference type="GO" id="GO:0005886">
    <property type="term" value="C:plasma membrane"/>
    <property type="evidence" value="ECO:0007669"/>
    <property type="project" value="TreeGrafter"/>
</dbReference>
<evidence type="ECO:0000313" key="16">
    <source>
        <dbReference type="Proteomes" id="UP000595917"/>
    </source>
</evidence>
<dbReference type="SMART" id="SM00388">
    <property type="entry name" value="HisKA"/>
    <property type="match status" value="1"/>
</dbReference>
<keyword evidence="8" id="KW-0418">Kinase</keyword>
<dbReference type="RefSeq" id="WP_215628269.1">
    <property type="nucleotide sequence ID" value="NZ_CP067089.2"/>
</dbReference>
<dbReference type="KEGG" id="bhc:JFL75_08615"/>
<keyword evidence="12 13" id="KW-0472">Membrane</keyword>
<keyword evidence="11" id="KW-0902">Two-component regulatory system</keyword>
<dbReference type="PANTHER" id="PTHR45436">
    <property type="entry name" value="SENSOR HISTIDINE KINASE YKOH"/>
    <property type="match status" value="1"/>
</dbReference>